<evidence type="ECO:0000256" key="3">
    <source>
        <dbReference type="PIRSR" id="PIRSR000137-2"/>
    </source>
</evidence>
<dbReference type="GO" id="GO:0050660">
    <property type="term" value="F:flavin adenine dinucleotide binding"/>
    <property type="evidence" value="ECO:0007669"/>
    <property type="project" value="InterPro"/>
</dbReference>
<dbReference type="GO" id="GO:0016614">
    <property type="term" value="F:oxidoreductase activity, acting on CH-OH group of donors"/>
    <property type="evidence" value="ECO:0007669"/>
    <property type="project" value="InterPro"/>
</dbReference>
<dbReference type="PANTHER" id="PTHR11552:SF208">
    <property type="entry name" value="RE36204P-RELATED"/>
    <property type="match status" value="1"/>
</dbReference>
<dbReference type="AlphaFoldDB" id="A0AAN7V2L8"/>
<evidence type="ECO:0000313" key="7">
    <source>
        <dbReference type="Proteomes" id="UP001329430"/>
    </source>
</evidence>
<comment type="caution">
    <text evidence="6">The sequence shown here is derived from an EMBL/GenBank/DDBJ whole genome shotgun (WGS) entry which is preliminary data.</text>
</comment>
<name>A0AAN7V2L8_9COLE</name>
<feature type="binding site" evidence="3">
    <location>
        <position position="126"/>
    </location>
    <ligand>
        <name>FAD</name>
        <dbReference type="ChEBI" id="CHEBI:57692"/>
    </ligand>
</feature>
<dbReference type="InterPro" id="IPR012132">
    <property type="entry name" value="GMC_OxRdtase"/>
</dbReference>
<proteinExistence type="inferred from homology"/>
<dbReference type="PROSITE" id="PS00624">
    <property type="entry name" value="GMC_OXRED_2"/>
    <property type="match status" value="1"/>
</dbReference>
<comment type="similarity">
    <text evidence="1">Belongs to the GMC oxidoreductase family.</text>
</comment>
<dbReference type="Gene3D" id="3.50.50.60">
    <property type="entry name" value="FAD/NAD(P)-binding domain"/>
    <property type="match status" value="1"/>
</dbReference>
<protein>
    <recommendedName>
        <fullName evidence="5">Glucose-methanol-choline oxidoreductase N-terminal domain-containing protein</fullName>
    </recommendedName>
</protein>
<dbReference type="InterPro" id="IPR036188">
    <property type="entry name" value="FAD/NAD-bd_sf"/>
</dbReference>
<keyword evidence="4" id="KW-0732">Signal</keyword>
<dbReference type="PANTHER" id="PTHR11552">
    <property type="entry name" value="GLUCOSE-METHANOL-CHOLINE GMC OXIDOREDUCTASE"/>
    <property type="match status" value="1"/>
</dbReference>
<feature type="binding site" evidence="3">
    <location>
        <position position="130"/>
    </location>
    <ligand>
        <name>FAD</name>
        <dbReference type="ChEBI" id="CHEBI:57692"/>
    </ligand>
</feature>
<accession>A0AAN7V2L8</accession>
<reference evidence="6 7" key="1">
    <citation type="journal article" date="2024" name="Insects">
        <title>An Improved Chromosome-Level Genome Assembly of the Firefly Pyrocoelia pectoralis.</title>
        <authorList>
            <person name="Fu X."/>
            <person name="Meyer-Rochow V.B."/>
            <person name="Ballantyne L."/>
            <person name="Zhu X."/>
        </authorList>
    </citation>
    <scope>NUCLEOTIDE SEQUENCE [LARGE SCALE GENOMIC DNA]</scope>
    <source>
        <strain evidence="6">XCY_ONT2</strain>
    </source>
</reference>
<keyword evidence="7" id="KW-1185">Reference proteome</keyword>
<evidence type="ECO:0000313" key="6">
    <source>
        <dbReference type="EMBL" id="KAK5638298.1"/>
    </source>
</evidence>
<dbReference type="Pfam" id="PF00732">
    <property type="entry name" value="GMC_oxred_N"/>
    <property type="match status" value="1"/>
</dbReference>
<sequence length="615" mass="69272">MKINYIALNVLSTFALLCSAQSVRGDYVKENTLYDQSGHGRNNIYDYIVVGSGSAGAVVVNRLSEDPGVKILLLESGGPPISHSEKPVLASAQLLTRQNWNYFMERQANFCLGLTDELMEWPRGRVLGGTTVINFMIHIRGNREDYNRWARMGNPGWSYEEVLPYFRKSEDSTIKIQDSEYRNQGGLLSVSDVPYRTESVNAFVKGCQEAGYPYVDYNGKNQLGVSYVQANLRVGRRCSAEKAFIRPSRNRPNLQIRLNSHVTKVLIDPNTKRAYGVEYLHRKRKYVVNASLEVILSAGAFHSPQILMLSGIGPRNHLAELQIPLIKDHPVGRKLYDHLTFLGLIFTVTKPIVGNLIETFSLASITDFFLFGQGPITSIGGVEALAYFQTNVTTYPEGLPDMELIFIGGGLHTDYGLFFKNQFRISDKVYDALWTPLQNRYAFSIFPMGLHPKSYGYIKLRSRNPLDPPLLYGNFFTDPENVDMKTFMAAIREAQRITKSPAFQKYGTEQVKTPVPGCENYAFDSDPYWECAMRHITVTLHHQIHTCKMGPVTDPEAVVDAKLRVHGIERLRVIDTSVIPTTVSAHVSAVGYMIGEKGADLIKADYRNLLRENER</sequence>
<dbReference type="EMBL" id="JAVRBK010000010">
    <property type="protein sequence ID" value="KAK5638298.1"/>
    <property type="molecule type" value="Genomic_DNA"/>
</dbReference>
<dbReference type="Pfam" id="PF05199">
    <property type="entry name" value="GMC_oxred_C"/>
    <property type="match status" value="1"/>
</dbReference>
<dbReference type="SUPFAM" id="SSF51905">
    <property type="entry name" value="FAD/NAD(P)-binding domain"/>
    <property type="match status" value="1"/>
</dbReference>
<dbReference type="PIRSF" id="PIRSF000137">
    <property type="entry name" value="Alcohol_oxidase"/>
    <property type="match status" value="1"/>
</dbReference>
<comment type="cofactor">
    <cofactor evidence="3">
        <name>FAD</name>
        <dbReference type="ChEBI" id="CHEBI:57692"/>
    </cofactor>
</comment>
<dbReference type="InterPro" id="IPR007867">
    <property type="entry name" value="GMC_OxRtase_C"/>
</dbReference>
<feature type="active site" description="Proton donor" evidence="2">
    <location>
        <position position="542"/>
    </location>
</feature>
<feature type="binding site" evidence="3">
    <location>
        <position position="262"/>
    </location>
    <ligand>
        <name>FAD</name>
        <dbReference type="ChEBI" id="CHEBI:57692"/>
    </ligand>
</feature>
<evidence type="ECO:0000256" key="2">
    <source>
        <dbReference type="PIRSR" id="PIRSR000137-1"/>
    </source>
</evidence>
<evidence type="ECO:0000256" key="1">
    <source>
        <dbReference type="ARBA" id="ARBA00010790"/>
    </source>
</evidence>
<dbReference type="Gene3D" id="3.30.560.10">
    <property type="entry name" value="Glucose Oxidase, domain 3"/>
    <property type="match status" value="1"/>
</dbReference>
<keyword evidence="3" id="KW-0274">FAD</keyword>
<feature type="signal peptide" evidence="4">
    <location>
        <begin position="1"/>
        <end position="25"/>
    </location>
</feature>
<organism evidence="6 7">
    <name type="scientific">Pyrocoelia pectoralis</name>
    <dbReference type="NCBI Taxonomy" id="417401"/>
    <lineage>
        <taxon>Eukaryota</taxon>
        <taxon>Metazoa</taxon>
        <taxon>Ecdysozoa</taxon>
        <taxon>Arthropoda</taxon>
        <taxon>Hexapoda</taxon>
        <taxon>Insecta</taxon>
        <taxon>Pterygota</taxon>
        <taxon>Neoptera</taxon>
        <taxon>Endopterygota</taxon>
        <taxon>Coleoptera</taxon>
        <taxon>Polyphaga</taxon>
        <taxon>Elateriformia</taxon>
        <taxon>Elateroidea</taxon>
        <taxon>Lampyridae</taxon>
        <taxon>Lampyrinae</taxon>
        <taxon>Pyrocoelia</taxon>
    </lineage>
</organism>
<keyword evidence="3" id="KW-0285">Flavoprotein</keyword>
<feature type="domain" description="Glucose-methanol-choline oxidoreductase N-terminal" evidence="5">
    <location>
        <begin position="299"/>
        <end position="313"/>
    </location>
</feature>
<feature type="active site" description="Proton acceptor" evidence="2">
    <location>
        <position position="586"/>
    </location>
</feature>
<dbReference type="SUPFAM" id="SSF54373">
    <property type="entry name" value="FAD-linked reductases, C-terminal domain"/>
    <property type="match status" value="1"/>
</dbReference>
<evidence type="ECO:0000259" key="5">
    <source>
        <dbReference type="PROSITE" id="PS00624"/>
    </source>
</evidence>
<evidence type="ECO:0000256" key="4">
    <source>
        <dbReference type="SAM" id="SignalP"/>
    </source>
</evidence>
<feature type="chain" id="PRO_5042816698" description="Glucose-methanol-choline oxidoreductase N-terminal domain-containing protein" evidence="4">
    <location>
        <begin position="26"/>
        <end position="615"/>
    </location>
</feature>
<dbReference type="InterPro" id="IPR000172">
    <property type="entry name" value="GMC_OxRdtase_N"/>
</dbReference>
<gene>
    <name evidence="6" type="ORF">RI129_012593</name>
</gene>
<dbReference type="Proteomes" id="UP001329430">
    <property type="component" value="Chromosome 10"/>
</dbReference>